<sequence length="112" mass="12155">MKSLQLERFYPAPPDVVYSALVEAAGGRRGRPVRVRKTDTYTRTVSGKLRSGAFGTRGDVVCQVIPSDGGSTIRITPNHVASEFLVPNLTPRAQARRLEGLFDKVSAVLQDG</sequence>
<evidence type="ECO:0000313" key="2">
    <source>
        <dbReference type="Proteomes" id="UP001501161"/>
    </source>
</evidence>
<name>A0ABP5I8D3_9ACTN</name>
<evidence type="ECO:0000313" key="1">
    <source>
        <dbReference type="EMBL" id="GAA2094061.1"/>
    </source>
</evidence>
<proteinExistence type="predicted"/>
<dbReference type="RefSeq" id="WP_231252750.1">
    <property type="nucleotide sequence ID" value="NZ_BAAAMQ010000004.1"/>
</dbReference>
<dbReference type="EMBL" id="BAAAMQ010000004">
    <property type="protein sequence ID" value="GAA2094061.1"/>
    <property type="molecule type" value="Genomic_DNA"/>
</dbReference>
<keyword evidence="2" id="KW-1185">Reference proteome</keyword>
<comment type="caution">
    <text evidence="1">The sequence shown here is derived from an EMBL/GenBank/DDBJ whole genome shotgun (WGS) entry which is preliminary data.</text>
</comment>
<gene>
    <name evidence="1" type="ORF">GCM10009726_00700</name>
</gene>
<protein>
    <submittedName>
        <fullName evidence="1">Uncharacterized protein</fullName>
    </submittedName>
</protein>
<organism evidence="1 2">
    <name type="scientific">Nocardioides furvisabuli</name>
    <dbReference type="NCBI Taxonomy" id="375542"/>
    <lineage>
        <taxon>Bacteria</taxon>
        <taxon>Bacillati</taxon>
        <taxon>Actinomycetota</taxon>
        <taxon>Actinomycetes</taxon>
        <taxon>Propionibacteriales</taxon>
        <taxon>Nocardioidaceae</taxon>
        <taxon>Nocardioides</taxon>
    </lineage>
</organism>
<reference evidence="2" key="1">
    <citation type="journal article" date="2019" name="Int. J. Syst. Evol. Microbiol.">
        <title>The Global Catalogue of Microorganisms (GCM) 10K type strain sequencing project: providing services to taxonomists for standard genome sequencing and annotation.</title>
        <authorList>
            <consortium name="The Broad Institute Genomics Platform"/>
            <consortium name="The Broad Institute Genome Sequencing Center for Infectious Disease"/>
            <person name="Wu L."/>
            <person name="Ma J."/>
        </authorList>
    </citation>
    <scope>NUCLEOTIDE SEQUENCE [LARGE SCALE GENOMIC DNA]</scope>
    <source>
        <strain evidence="2">JCM 13813</strain>
    </source>
</reference>
<dbReference type="SUPFAM" id="SSF55961">
    <property type="entry name" value="Bet v1-like"/>
    <property type="match status" value="1"/>
</dbReference>
<accession>A0ABP5I8D3</accession>
<dbReference type="Proteomes" id="UP001501161">
    <property type="component" value="Unassembled WGS sequence"/>
</dbReference>